<evidence type="ECO:0000313" key="1">
    <source>
        <dbReference type="EMBL" id="EJK55491.1"/>
    </source>
</evidence>
<accession>K0S3B4</accession>
<comment type="caution">
    <text evidence="1">The sequence shown here is derived from an EMBL/GenBank/DDBJ whole genome shotgun (WGS) entry which is preliminary data.</text>
</comment>
<organism evidence="1 2">
    <name type="scientific">Thalassiosira oceanica</name>
    <name type="common">Marine diatom</name>
    <dbReference type="NCBI Taxonomy" id="159749"/>
    <lineage>
        <taxon>Eukaryota</taxon>
        <taxon>Sar</taxon>
        <taxon>Stramenopiles</taxon>
        <taxon>Ochrophyta</taxon>
        <taxon>Bacillariophyta</taxon>
        <taxon>Coscinodiscophyceae</taxon>
        <taxon>Thalassiosirophycidae</taxon>
        <taxon>Thalassiosirales</taxon>
        <taxon>Thalassiosiraceae</taxon>
        <taxon>Thalassiosira</taxon>
    </lineage>
</organism>
<sequence>MWRNIAEGRLSHSDFARAIGEVNNNIAPPVLELEVFCVTLVDGDKNELGDIVFQVDFDRLGDVLDVYHLLLPLRVNDNKYLGYPLWPVETGSAKLAQNTRPTLQYLLTFWVIE</sequence>
<protein>
    <submittedName>
        <fullName evidence="1">Uncharacterized protein</fullName>
    </submittedName>
</protein>
<name>K0S3B4_THAOC</name>
<keyword evidence="2" id="KW-1185">Reference proteome</keyword>
<feature type="non-terminal residue" evidence="1">
    <location>
        <position position="113"/>
    </location>
</feature>
<reference evidence="1 2" key="1">
    <citation type="journal article" date="2012" name="Genome Biol.">
        <title>Genome and low-iron response of an oceanic diatom adapted to chronic iron limitation.</title>
        <authorList>
            <person name="Lommer M."/>
            <person name="Specht M."/>
            <person name="Roy A.S."/>
            <person name="Kraemer L."/>
            <person name="Andreson R."/>
            <person name="Gutowska M.A."/>
            <person name="Wolf J."/>
            <person name="Bergner S.V."/>
            <person name="Schilhabel M.B."/>
            <person name="Klostermeier U.C."/>
            <person name="Beiko R.G."/>
            <person name="Rosenstiel P."/>
            <person name="Hippler M."/>
            <person name="Laroche J."/>
        </authorList>
    </citation>
    <scope>NUCLEOTIDE SEQUENCE [LARGE SCALE GENOMIC DNA]</scope>
    <source>
        <strain evidence="1 2">CCMP1005</strain>
    </source>
</reference>
<dbReference type="Proteomes" id="UP000266841">
    <property type="component" value="Unassembled WGS sequence"/>
</dbReference>
<dbReference type="EMBL" id="AGNL01033915">
    <property type="protein sequence ID" value="EJK55491.1"/>
    <property type="molecule type" value="Genomic_DNA"/>
</dbReference>
<gene>
    <name evidence="1" type="ORF">THAOC_24776</name>
</gene>
<proteinExistence type="predicted"/>
<dbReference type="AlphaFoldDB" id="K0S3B4"/>
<evidence type="ECO:0000313" key="2">
    <source>
        <dbReference type="Proteomes" id="UP000266841"/>
    </source>
</evidence>